<keyword evidence="3" id="KW-1185">Reference proteome</keyword>
<evidence type="ECO:0000313" key="2">
    <source>
        <dbReference type="EMBL" id="MBB5372035.1"/>
    </source>
</evidence>
<sequence length="85" mass="9655">MDDVLPRLRPDYIKLDIEGGEAMALRGMAKAIGRTRPHLAVSAYHRPDDLWTLPRLLRELAPYAKLFLRQHEANAFDTVLYGVPA</sequence>
<dbReference type="InterPro" id="IPR006342">
    <property type="entry name" value="FkbM_mtfrase"/>
</dbReference>
<organism evidence="2 3">
    <name type="scientific">Acidocella aromatica</name>
    <dbReference type="NCBI Taxonomy" id="1303579"/>
    <lineage>
        <taxon>Bacteria</taxon>
        <taxon>Pseudomonadati</taxon>
        <taxon>Pseudomonadota</taxon>
        <taxon>Alphaproteobacteria</taxon>
        <taxon>Acetobacterales</taxon>
        <taxon>Acidocellaceae</taxon>
        <taxon>Acidocella</taxon>
    </lineage>
</organism>
<gene>
    <name evidence="2" type="ORF">HNP71_000259</name>
</gene>
<protein>
    <recommendedName>
        <fullName evidence="1">Methyltransferase FkbM domain-containing protein</fullName>
    </recommendedName>
</protein>
<dbReference type="InterPro" id="IPR029063">
    <property type="entry name" value="SAM-dependent_MTases_sf"/>
</dbReference>
<dbReference type="Proteomes" id="UP000553706">
    <property type="component" value="Unassembled WGS sequence"/>
</dbReference>
<accession>A0A840VFP0</accession>
<feature type="domain" description="Methyltransferase FkbM" evidence="1">
    <location>
        <begin position="2"/>
        <end position="55"/>
    </location>
</feature>
<dbReference type="SUPFAM" id="SSF53335">
    <property type="entry name" value="S-adenosyl-L-methionine-dependent methyltransferases"/>
    <property type="match status" value="1"/>
</dbReference>
<evidence type="ECO:0000313" key="3">
    <source>
        <dbReference type="Proteomes" id="UP000553706"/>
    </source>
</evidence>
<dbReference type="Gene3D" id="3.40.50.150">
    <property type="entry name" value="Vaccinia Virus protein VP39"/>
    <property type="match status" value="1"/>
</dbReference>
<evidence type="ECO:0000259" key="1">
    <source>
        <dbReference type="Pfam" id="PF05050"/>
    </source>
</evidence>
<comment type="caution">
    <text evidence="2">The sequence shown here is derived from an EMBL/GenBank/DDBJ whole genome shotgun (WGS) entry which is preliminary data.</text>
</comment>
<proteinExistence type="predicted"/>
<reference evidence="2 3" key="1">
    <citation type="submission" date="2020-08" db="EMBL/GenBank/DDBJ databases">
        <title>Genomic Encyclopedia of Type Strains, Phase IV (KMG-IV): sequencing the most valuable type-strain genomes for metagenomic binning, comparative biology and taxonomic classification.</title>
        <authorList>
            <person name="Goeker M."/>
        </authorList>
    </citation>
    <scope>NUCLEOTIDE SEQUENCE [LARGE SCALE GENOMIC DNA]</scope>
    <source>
        <strain evidence="2 3">DSM 27026</strain>
    </source>
</reference>
<dbReference type="EMBL" id="JACHFJ010000001">
    <property type="protein sequence ID" value="MBB5372035.1"/>
    <property type="molecule type" value="Genomic_DNA"/>
</dbReference>
<dbReference type="Pfam" id="PF05050">
    <property type="entry name" value="Methyltransf_21"/>
    <property type="match status" value="1"/>
</dbReference>
<dbReference type="AlphaFoldDB" id="A0A840VFP0"/>
<name>A0A840VFP0_9PROT</name>